<dbReference type="EMBL" id="JAMPKK010000022">
    <property type="protein sequence ID" value="MEP0865160.1"/>
    <property type="molecule type" value="Genomic_DNA"/>
</dbReference>
<keyword evidence="2" id="KW-1185">Reference proteome</keyword>
<gene>
    <name evidence="1" type="ORF">NDI37_11855</name>
</gene>
<comment type="caution">
    <text evidence="1">The sequence shown here is derived from an EMBL/GenBank/DDBJ whole genome shotgun (WGS) entry which is preliminary data.</text>
</comment>
<name>A0ABV0JPI9_9CYAN</name>
<accession>A0ABV0JPI9</accession>
<sequence>MLIEPSLATLREHPIFANITHRLEASMLEQQSLPMQKLDITSLRWQALFV</sequence>
<evidence type="ECO:0000313" key="2">
    <source>
        <dbReference type="Proteomes" id="UP001442494"/>
    </source>
</evidence>
<protein>
    <submittedName>
        <fullName evidence="1">Uncharacterized protein</fullName>
    </submittedName>
</protein>
<dbReference type="Proteomes" id="UP001442494">
    <property type="component" value="Unassembled WGS sequence"/>
</dbReference>
<organism evidence="1 2">
    <name type="scientific">Funiculus sociatus GB2-A5</name>
    <dbReference type="NCBI Taxonomy" id="2933946"/>
    <lineage>
        <taxon>Bacteria</taxon>
        <taxon>Bacillati</taxon>
        <taxon>Cyanobacteriota</taxon>
        <taxon>Cyanophyceae</taxon>
        <taxon>Coleofasciculales</taxon>
        <taxon>Coleofasciculaceae</taxon>
        <taxon>Funiculus</taxon>
    </lineage>
</organism>
<reference evidence="1 2" key="1">
    <citation type="submission" date="2022-04" db="EMBL/GenBank/DDBJ databases">
        <title>Positive selection, recombination, and allopatry shape intraspecific diversity of widespread and dominant cyanobacteria.</title>
        <authorList>
            <person name="Wei J."/>
            <person name="Shu W."/>
            <person name="Hu C."/>
        </authorList>
    </citation>
    <scope>NUCLEOTIDE SEQUENCE [LARGE SCALE GENOMIC DNA]</scope>
    <source>
        <strain evidence="1 2">GB2-A5</strain>
    </source>
</reference>
<evidence type="ECO:0000313" key="1">
    <source>
        <dbReference type="EMBL" id="MEP0865160.1"/>
    </source>
</evidence>
<proteinExistence type="predicted"/>